<accession>A0A151MB37</accession>
<sequence>MCKDSSNVFRPPRDHKALQTHLVHGLEWIPGLISTTGSFRAGVSNSFGCWISPEKKPGNSCPRGNEQMVEMIQKRRDWPREDDDDDDEGKKEDEDRGEEGIGNEDNEGEKNNNIYGLGKGTVDLRGEG</sequence>
<proteinExistence type="predicted"/>
<keyword evidence="3" id="KW-1185">Reference proteome</keyword>
<organism evidence="2 3">
    <name type="scientific">Alligator mississippiensis</name>
    <name type="common">American alligator</name>
    <dbReference type="NCBI Taxonomy" id="8496"/>
    <lineage>
        <taxon>Eukaryota</taxon>
        <taxon>Metazoa</taxon>
        <taxon>Chordata</taxon>
        <taxon>Craniata</taxon>
        <taxon>Vertebrata</taxon>
        <taxon>Euteleostomi</taxon>
        <taxon>Archelosauria</taxon>
        <taxon>Archosauria</taxon>
        <taxon>Crocodylia</taxon>
        <taxon>Alligatoridae</taxon>
        <taxon>Alligatorinae</taxon>
        <taxon>Alligator</taxon>
    </lineage>
</organism>
<protein>
    <submittedName>
        <fullName evidence="2">Uncharacterized protein</fullName>
    </submittedName>
</protein>
<gene>
    <name evidence="2" type="ORF">Y1Q_0000454</name>
</gene>
<feature type="compositionally biased region" description="Acidic residues" evidence="1">
    <location>
        <begin position="95"/>
        <end position="107"/>
    </location>
</feature>
<name>A0A151MB37_ALLMI</name>
<dbReference type="AlphaFoldDB" id="A0A151MB37"/>
<evidence type="ECO:0000313" key="2">
    <source>
        <dbReference type="EMBL" id="KYO21738.1"/>
    </source>
</evidence>
<comment type="caution">
    <text evidence="2">The sequence shown here is derived from an EMBL/GenBank/DDBJ whole genome shotgun (WGS) entry which is preliminary data.</text>
</comment>
<reference evidence="2 3" key="1">
    <citation type="journal article" date="2012" name="Genome Biol.">
        <title>Sequencing three crocodilian genomes to illuminate the evolution of archosaurs and amniotes.</title>
        <authorList>
            <person name="St John J.A."/>
            <person name="Braun E.L."/>
            <person name="Isberg S.R."/>
            <person name="Miles L.G."/>
            <person name="Chong A.Y."/>
            <person name="Gongora J."/>
            <person name="Dalzell P."/>
            <person name="Moran C."/>
            <person name="Bed'hom B."/>
            <person name="Abzhanov A."/>
            <person name="Burgess S.C."/>
            <person name="Cooksey A.M."/>
            <person name="Castoe T.A."/>
            <person name="Crawford N.G."/>
            <person name="Densmore L.D."/>
            <person name="Drew J.C."/>
            <person name="Edwards S.V."/>
            <person name="Faircloth B.C."/>
            <person name="Fujita M.K."/>
            <person name="Greenwold M.J."/>
            <person name="Hoffmann F.G."/>
            <person name="Howard J.M."/>
            <person name="Iguchi T."/>
            <person name="Janes D.E."/>
            <person name="Khan S.Y."/>
            <person name="Kohno S."/>
            <person name="de Koning A.J."/>
            <person name="Lance S.L."/>
            <person name="McCarthy F.M."/>
            <person name="McCormack J.E."/>
            <person name="Merchant M.E."/>
            <person name="Peterson D.G."/>
            <person name="Pollock D.D."/>
            <person name="Pourmand N."/>
            <person name="Raney B.J."/>
            <person name="Roessler K.A."/>
            <person name="Sanford J.R."/>
            <person name="Sawyer R.H."/>
            <person name="Schmidt C.J."/>
            <person name="Triplett E.W."/>
            <person name="Tuberville T.D."/>
            <person name="Venegas-Anaya M."/>
            <person name="Howard J.T."/>
            <person name="Jarvis E.D."/>
            <person name="Guillette L.J.Jr."/>
            <person name="Glenn T.C."/>
            <person name="Green R.E."/>
            <person name="Ray D.A."/>
        </authorList>
    </citation>
    <scope>NUCLEOTIDE SEQUENCE [LARGE SCALE GENOMIC DNA]</scope>
    <source>
        <strain evidence="2">KSC_2009_1</strain>
    </source>
</reference>
<evidence type="ECO:0000313" key="3">
    <source>
        <dbReference type="Proteomes" id="UP000050525"/>
    </source>
</evidence>
<dbReference type="Proteomes" id="UP000050525">
    <property type="component" value="Unassembled WGS sequence"/>
</dbReference>
<dbReference type="EMBL" id="AKHW03006283">
    <property type="protein sequence ID" value="KYO21738.1"/>
    <property type="molecule type" value="Genomic_DNA"/>
</dbReference>
<feature type="region of interest" description="Disordered" evidence="1">
    <location>
        <begin position="53"/>
        <end position="128"/>
    </location>
</feature>
<evidence type="ECO:0000256" key="1">
    <source>
        <dbReference type="SAM" id="MobiDB-lite"/>
    </source>
</evidence>